<dbReference type="Proteomes" id="UP001234297">
    <property type="component" value="Chromosome 2"/>
</dbReference>
<evidence type="ECO:0000313" key="2">
    <source>
        <dbReference type="Proteomes" id="UP001234297"/>
    </source>
</evidence>
<evidence type="ECO:0000313" key="1">
    <source>
        <dbReference type="EMBL" id="KAJ8646709.1"/>
    </source>
</evidence>
<proteinExistence type="predicted"/>
<accession>A0ACC2MMZ5</accession>
<comment type="caution">
    <text evidence="1">The sequence shown here is derived from an EMBL/GenBank/DDBJ whole genome shotgun (WGS) entry which is preliminary data.</text>
</comment>
<organism evidence="1 2">
    <name type="scientific">Persea americana</name>
    <name type="common">Avocado</name>
    <dbReference type="NCBI Taxonomy" id="3435"/>
    <lineage>
        <taxon>Eukaryota</taxon>
        <taxon>Viridiplantae</taxon>
        <taxon>Streptophyta</taxon>
        <taxon>Embryophyta</taxon>
        <taxon>Tracheophyta</taxon>
        <taxon>Spermatophyta</taxon>
        <taxon>Magnoliopsida</taxon>
        <taxon>Magnoliidae</taxon>
        <taxon>Laurales</taxon>
        <taxon>Lauraceae</taxon>
        <taxon>Persea</taxon>
    </lineage>
</organism>
<gene>
    <name evidence="1" type="ORF">MRB53_008457</name>
</gene>
<protein>
    <submittedName>
        <fullName evidence="1">Uncharacterized protein</fullName>
    </submittedName>
</protein>
<dbReference type="EMBL" id="CM056810">
    <property type="protein sequence ID" value="KAJ8646709.1"/>
    <property type="molecule type" value="Genomic_DNA"/>
</dbReference>
<sequence>MEKIIDYTSNPEYMKNCASLMSQQDCMMEVIRDASKPTLINLEGFGQVQVGHMRQQSALVEQAFDMKIRVTVYMKIVIMRLVDGLATHLLFTLQKLVDHDMQHSIVNELMEPRKGGIERMLEESPSLAGKRERLNRSTKLLKQSKEVVANIMDRISADGQLE</sequence>
<keyword evidence="2" id="KW-1185">Reference proteome</keyword>
<name>A0ACC2MMZ5_PERAE</name>
<reference evidence="1 2" key="1">
    <citation type="journal article" date="2022" name="Hortic Res">
        <title>A haplotype resolved chromosomal level avocado genome allows analysis of novel avocado genes.</title>
        <authorList>
            <person name="Nath O."/>
            <person name="Fletcher S.J."/>
            <person name="Hayward A."/>
            <person name="Shaw L.M."/>
            <person name="Masouleh A.K."/>
            <person name="Furtado A."/>
            <person name="Henry R.J."/>
            <person name="Mitter N."/>
        </authorList>
    </citation>
    <scope>NUCLEOTIDE SEQUENCE [LARGE SCALE GENOMIC DNA]</scope>
    <source>
        <strain evidence="2">cv. Hass</strain>
    </source>
</reference>